<evidence type="ECO:0000313" key="1">
    <source>
        <dbReference type="EMBL" id="AWN06191.1"/>
    </source>
</evidence>
<sequence length="228" mass="25140">MLSLDLVQKAVPANLKNGITQQLVDNINNISTDPLTAQTIRENFISYTGVLKDGKFSTEQYMNAVAFVSYKLMGHTNQEAYFKTFPQRYQDMVSAGKTQKEISSFVSIYAKGKLVNLIMEQSLVPTWVLNADIFQKAINTQAEIMNDVGVNPRDRVAAANSILTHLAKPKEVGPLLNIDMREQSGVNELRDLLGKLATKQVEAIGNGESVQEIAGSRLFEGEKVDGSN</sequence>
<organism evidence="1 2">
    <name type="scientific">Erwinia phage phiEaP8</name>
    <dbReference type="NCBI Taxonomy" id="2178928"/>
    <lineage>
        <taxon>Viruses</taxon>
        <taxon>Duplodnaviria</taxon>
        <taxon>Heunggongvirae</taxon>
        <taxon>Uroviricota</taxon>
        <taxon>Caudoviricetes</taxon>
        <taxon>Schitoviridae</taxon>
        <taxon>Erskinevirinae</taxon>
        <taxon>Yonginvirus</taxon>
        <taxon>Yonginvirus EaP8</taxon>
    </lineage>
</organism>
<evidence type="ECO:0000313" key="2">
    <source>
        <dbReference type="Proteomes" id="UP000267934"/>
    </source>
</evidence>
<keyword evidence="2" id="KW-1185">Reference proteome</keyword>
<reference evidence="1 2" key="1">
    <citation type="journal article" date="2018" name="Plant Pathol. J.">
        <title>Characterization of the Lytic Bacteriophage phiEaP-8 Effective against Both Erwinia amylovora and Erwinia pyrifoliae Causing Severe Diseases in Apple and Pear.</title>
        <authorList>
            <person name="Park J."/>
            <person name="Lee G.M."/>
            <person name="Kim D."/>
            <person name="Park D.H."/>
            <person name="Oh C.S."/>
        </authorList>
    </citation>
    <scope>NUCLEOTIDE SEQUENCE [LARGE SCALE GENOMIC DNA]</scope>
</reference>
<accession>A0A3G1QTH4</accession>
<dbReference type="KEGG" id="vg:55819055"/>
<dbReference type="GeneID" id="55819055"/>
<proteinExistence type="predicted"/>
<dbReference type="Proteomes" id="UP000267934">
    <property type="component" value="Segment"/>
</dbReference>
<name>A0A3G1QTH4_9CAUD</name>
<protein>
    <submittedName>
        <fullName evidence="1">Uncharacterized protein</fullName>
    </submittedName>
</protein>
<dbReference type="RefSeq" id="YP_009889555.1">
    <property type="nucleotide sequence ID" value="NC_049510.1"/>
</dbReference>
<dbReference type="EMBL" id="MH160392">
    <property type="protein sequence ID" value="AWN06191.1"/>
    <property type="molecule type" value="Genomic_DNA"/>
</dbReference>